<dbReference type="Gene3D" id="3.20.20.80">
    <property type="entry name" value="Glycosidases"/>
    <property type="match status" value="1"/>
</dbReference>
<proteinExistence type="inferred from homology"/>
<evidence type="ECO:0000259" key="5">
    <source>
        <dbReference type="Pfam" id="PF01301"/>
    </source>
</evidence>
<feature type="chain" id="PRO_5047275964" evidence="4">
    <location>
        <begin position="20"/>
        <end position="503"/>
    </location>
</feature>
<keyword evidence="4" id="KW-0732">Signal</keyword>
<sequence length="503" mass="57495">MDLATWTLLALALAATVEGLTTINSNNVTKPSFTVDYTGNQFFLDGKPFRYVSGSFHYFRAPKVYWRDRLRKMRAAGLNAVSTYVEWSLHQPKPNEWKWYGEADLEYFLTLAQEEGLFVLLRPGPYICAERDLGGFPTWLLSLVPDIQLRTSDTRYMRYVRTYINEVMRRVRPFLRGNGGPVIMVQVENEYGSYQACDIKYMTELRDLFQSHIGSDALLYTTDGDTNRMLRCGMIPEVFGTVDFGTEANVTRSFETLRLFRPKGPLVNSEFYPGWLTHWGEPYAKVDSSIVVKKIDEMLAMGASVNLYMFYGGTNFGFTSGANTGPQYEPQITSYDYDAPITEAGDLTLKYYEIKNVIAKYLPIPNITLPIQSSKGDYGSVVLERVLPLFHPYMRAILGILKVNQFAPPTFESFDEPLALVLYETDLPENRTDPGVLDVRFIHDRALVYEDDVFVGTLSRTHGLKTVSLSQPYTRRLGIFVENQGHVNFGRCWRCYVEWSNLD</sequence>
<dbReference type="SUPFAM" id="SSF51445">
    <property type="entry name" value="(Trans)glycosidases"/>
    <property type="match status" value="1"/>
</dbReference>
<dbReference type="InterPro" id="IPR001944">
    <property type="entry name" value="Glycoside_Hdrlase_35"/>
</dbReference>
<dbReference type="Pfam" id="PF21317">
    <property type="entry name" value="BetaGal_ABD_1"/>
    <property type="match status" value="1"/>
</dbReference>
<dbReference type="PANTHER" id="PTHR23421">
    <property type="entry name" value="BETA-GALACTOSIDASE RELATED"/>
    <property type="match status" value="1"/>
</dbReference>
<evidence type="ECO:0000256" key="3">
    <source>
        <dbReference type="ARBA" id="ARBA00023295"/>
    </source>
</evidence>
<dbReference type="Gene3D" id="2.60.120.260">
    <property type="entry name" value="Galactose-binding domain-like"/>
    <property type="match status" value="2"/>
</dbReference>
<evidence type="ECO:0000256" key="1">
    <source>
        <dbReference type="ARBA" id="ARBA00009809"/>
    </source>
</evidence>
<feature type="domain" description="Glycoside hydrolase 35 catalytic" evidence="5">
    <location>
        <begin position="41"/>
        <end position="360"/>
    </location>
</feature>
<name>A0ABM3FS18_NEOLC</name>
<protein>
    <submittedName>
        <fullName evidence="8">Beta-galactosidase isoform X2</fullName>
    </submittedName>
</protein>
<reference evidence="8" key="1">
    <citation type="submission" date="2025-08" db="UniProtKB">
        <authorList>
            <consortium name="RefSeq"/>
        </authorList>
    </citation>
    <scope>IDENTIFICATION</scope>
    <source>
        <tissue evidence="8">Thorax and Abdomen</tissue>
    </source>
</reference>
<organism evidence="7 8">
    <name type="scientific">Neodiprion lecontei</name>
    <name type="common">Redheaded pine sawfly</name>
    <dbReference type="NCBI Taxonomy" id="441921"/>
    <lineage>
        <taxon>Eukaryota</taxon>
        <taxon>Metazoa</taxon>
        <taxon>Ecdysozoa</taxon>
        <taxon>Arthropoda</taxon>
        <taxon>Hexapoda</taxon>
        <taxon>Insecta</taxon>
        <taxon>Pterygota</taxon>
        <taxon>Neoptera</taxon>
        <taxon>Endopterygota</taxon>
        <taxon>Hymenoptera</taxon>
        <taxon>Tenthredinoidea</taxon>
        <taxon>Diprionidae</taxon>
        <taxon>Diprioninae</taxon>
        <taxon>Neodiprion</taxon>
    </lineage>
</organism>
<gene>
    <name evidence="8" type="primary">LOC107228154</name>
</gene>
<evidence type="ECO:0000256" key="2">
    <source>
        <dbReference type="ARBA" id="ARBA00022801"/>
    </source>
</evidence>
<dbReference type="GeneID" id="107228154"/>
<evidence type="ECO:0000313" key="8">
    <source>
        <dbReference type="RefSeq" id="XP_046590788.1"/>
    </source>
</evidence>
<dbReference type="PROSITE" id="PS01182">
    <property type="entry name" value="GLYCOSYL_HYDROL_F35"/>
    <property type="match status" value="1"/>
</dbReference>
<dbReference type="Proteomes" id="UP000829291">
    <property type="component" value="Chromosome 1"/>
</dbReference>
<keyword evidence="7" id="KW-1185">Reference proteome</keyword>
<feature type="signal peptide" evidence="4">
    <location>
        <begin position="1"/>
        <end position="19"/>
    </location>
</feature>
<dbReference type="Pfam" id="PF01301">
    <property type="entry name" value="Glyco_hydro_35"/>
    <property type="match status" value="1"/>
</dbReference>
<evidence type="ECO:0000259" key="6">
    <source>
        <dbReference type="Pfam" id="PF21317"/>
    </source>
</evidence>
<feature type="domain" description="Beta-galactosidase 1-like first all-beta" evidence="6">
    <location>
        <begin position="408"/>
        <end position="491"/>
    </location>
</feature>
<comment type="similarity">
    <text evidence="1">Belongs to the glycosyl hydrolase 35 family.</text>
</comment>
<keyword evidence="2" id="KW-0378">Hydrolase</keyword>
<dbReference type="InterPro" id="IPR031330">
    <property type="entry name" value="Gly_Hdrlase_35_cat"/>
</dbReference>
<evidence type="ECO:0000313" key="7">
    <source>
        <dbReference type="Proteomes" id="UP000829291"/>
    </source>
</evidence>
<dbReference type="InterPro" id="IPR048912">
    <property type="entry name" value="BetaGal1-like_ABD1"/>
</dbReference>
<evidence type="ECO:0000256" key="4">
    <source>
        <dbReference type="SAM" id="SignalP"/>
    </source>
</evidence>
<accession>A0ABM3FS18</accession>
<dbReference type="InterPro" id="IPR017853">
    <property type="entry name" value="GH"/>
</dbReference>
<dbReference type="InterPro" id="IPR019801">
    <property type="entry name" value="Glyco_hydro_35_CS"/>
</dbReference>
<dbReference type="PRINTS" id="PR00742">
    <property type="entry name" value="GLHYDRLASE35"/>
</dbReference>
<keyword evidence="3" id="KW-0326">Glycosidase</keyword>
<dbReference type="RefSeq" id="XP_046590788.1">
    <property type="nucleotide sequence ID" value="XM_046734832.1"/>
</dbReference>